<dbReference type="GO" id="GO:0003677">
    <property type="term" value="F:DNA binding"/>
    <property type="evidence" value="ECO:0007669"/>
    <property type="project" value="InterPro"/>
</dbReference>
<dbReference type="InterPro" id="IPR006447">
    <property type="entry name" value="Myb_dom_plants"/>
</dbReference>
<dbReference type="AlphaFoldDB" id="A0A6P5SDW0"/>
<dbReference type="Gene3D" id="1.10.10.60">
    <property type="entry name" value="Homeodomain-like"/>
    <property type="match status" value="1"/>
</dbReference>
<dbReference type="InterPro" id="IPR009057">
    <property type="entry name" value="Homeodomain-like_sf"/>
</dbReference>
<dbReference type="RefSeq" id="XP_021812547.1">
    <property type="nucleotide sequence ID" value="XM_021956855.1"/>
</dbReference>
<dbReference type="InterPro" id="IPR001005">
    <property type="entry name" value="SANT/Myb"/>
</dbReference>
<feature type="compositionally biased region" description="Low complexity" evidence="5">
    <location>
        <begin position="21"/>
        <end position="30"/>
    </location>
</feature>
<evidence type="ECO:0000256" key="3">
    <source>
        <dbReference type="ARBA" id="ARBA00023163"/>
    </source>
</evidence>
<reference evidence="8" key="1">
    <citation type="submission" date="2025-08" db="UniProtKB">
        <authorList>
            <consortium name="RefSeq"/>
        </authorList>
    </citation>
    <scope>IDENTIFICATION</scope>
</reference>
<dbReference type="SUPFAM" id="SSF46689">
    <property type="entry name" value="Homeodomain-like"/>
    <property type="match status" value="1"/>
</dbReference>
<keyword evidence="3" id="KW-0804">Transcription</keyword>
<proteinExistence type="predicted"/>
<evidence type="ECO:0000313" key="7">
    <source>
        <dbReference type="Proteomes" id="UP000515124"/>
    </source>
</evidence>
<evidence type="ECO:0000256" key="5">
    <source>
        <dbReference type="SAM" id="MobiDB-lite"/>
    </source>
</evidence>
<keyword evidence="4" id="KW-0539">Nucleus</keyword>
<dbReference type="PANTHER" id="PTHR31499:SF49">
    <property type="entry name" value="PROTEIN PHOSPHATE STARVATION RESPONSE 1-LIKE ISOFORM X1"/>
    <property type="match status" value="1"/>
</dbReference>
<dbReference type="GO" id="GO:0003700">
    <property type="term" value="F:DNA-binding transcription factor activity"/>
    <property type="evidence" value="ECO:0007669"/>
    <property type="project" value="InterPro"/>
</dbReference>
<dbReference type="Proteomes" id="UP000515124">
    <property type="component" value="Unplaced"/>
</dbReference>
<feature type="region of interest" description="Disordered" evidence="5">
    <location>
        <begin position="1"/>
        <end position="96"/>
    </location>
</feature>
<feature type="compositionally biased region" description="Acidic residues" evidence="5">
    <location>
        <begin position="73"/>
        <end position="88"/>
    </location>
</feature>
<dbReference type="InterPro" id="IPR046955">
    <property type="entry name" value="PHR1-like"/>
</dbReference>
<gene>
    <name evidence="8" type="primary">LOC110755625</name>
</gene>
<dbReference type="PROSITE" id="PS00430">
    <property type="entry name" value="TONB_DEPENDENT_REC_1"/>
    <property type="match status" value="1"/>
</dbReference>
<dbReference type="InterPro" id="IPR010916">
    <property type="entry name" value="TonB_box_CS"/>
</dbReference>
<evidence type="ECO:0000256" key="4">
    <source>
        <dbReference type="ARBA" id="ARBA00023242"/>
    </source>
</evidence>
<protein>
    <submittedName>
        <fullName evidence="8">Protein PHR1-LIKE 2-like isoform X1</fullName>
    </submittedName>
</protein>
<name>A0A6P5SDW0_PRUAV</name>
<dbReference type="Pfam" id="PF00249">
    <property type="entry name" value="Myb_DNA-binding"/>
    <property type="match status" value="1"/>
</dbReference>
<keyword evidence="2" id="KW-0805">Transcription regulation</keyword>
<evidence type="ECO:0000259" key="6">
    <source>
        <dbReference type="Pfam" id="PF00249"/>
    </source>
</evidence>
<comment type="subcellular location">
    <subcellularLocation>
        <location evidence="1">Nucleus</location>
    </subcellularLocation>
</comment>
<feature type="domain" description="Myb-like" evidence="6">
    <location>
        <begin position="105"/>
        <end position="156"/>
    </location>
</feature>
<accession>A0A6P5SDW0</accession>
<evidence type="ECO:0000313" key="8">
    <source>
        <dbReference type="RefSeq" id="XP_021812547.1"/>
    </source>
</evidence>
<dbReference type="NCBIfam" id="TIGR01557">
    <property type="entry name" value="myb_SHAQKYF"/>
    <property type="match status" value="1"/>
</dbReference>
<dbReference type="KEGG" id="pavi:110755625"/>
<evidence type="ECO:0000256" key="1">
    <source>
        <dbReference type="ARBA" id="ARBA00004123"/>
    </source>
</evidence>
<dbReference type="GO" id="GO:0005634">
    <property type="term" value="C:nucleus"/>
    <property type="evidence" value="ECO:0007669"/>
    <property type="project" value="UniProtKB-SubCell"/>
</dbReference>
<evidence type="ECO:0000256" key="2">
    <source>
        <dbReference type="ARBA" id="ARBA00023015"/>
    </source>
</evidence>
<dbReference type="FunFam" id="1.10.10.60:FF:000002">
    <property type="entry name" value="Myb family transcription factor"/>
    <property type="match status" value="1"/>
</dbReference>
<keyword evidence="7" id="KW-1185">Reference proteome</keyword>
<sequence>MFHRRGGGGGSGVPNHTYNSQLLQAAALQPQEEEEEKERMVGYGFDYFGDDEQDFQGPPTPTVTQSDDSVVVEGEEEDEEEEEEEEDLSHDLQTPSVLSSNFKPRLRWTPHLHACFVDAINQLGGPHKATPKKLLQKMGVKGITLYHLKSHLQKYRLGKYSVKEWKEVPETFSQDLEGRSVSTTSLCSLRSQKKHSSKLIKKALNQTEVEEKLSLQIEAEKRLKLRQDAERRYMDYALDNACKKLADQFLGSVAVDSAGVFRNVVAGLGTMVSKIPQKDQFPAYDITKETSMQLSLEDQLGGFEAQRETYHETEGHLISHGNSENSSVEDFYVLADDDKIMEQSLDNDPAEAYLVLDTAEMGTSSHRT</sequence>
<organism evidence="7 8">
    <name type="scientific">Prunus avium</name>
    <name type="common">Cherry</name>
    <name type="synonym">Cerasus avium</name>
    <dbReference type="NCBI Taxonomy" id="42229"/>
    <lineage>
        <taxon>Eukaryota</taxon>
        <taxon>Viridiplantae</taxon>
        <taxon>Streptophyta</taxon>
        <taxon>Embryophyta</taxon>
        <taxon>Tracheophyta</taxon>
        <taxon>Spermatophyta</taxon>
        <taxon>Magnoliopsida</taxon>
        <taxon>eudicotyledons</taxon>
        <taxon>Gunneridae</taxon>
        <taxon>Pentapetalae</taxon>
        <taxon>rosids</taxon>
        <taxon>fabids</taxon>
        <taxon>Rosales</taxon>
        <taxon>Rosaceae</taxon>
        <taxon>Amygdaloideae</taxon>
        <taxon>Amygdaleae</taxon>
        <taxon>Prunus</taxon>
    </lineage>
</organism>
<dbReference type="PANTHER" id="PTHR31499">
    <property type="entry name" value="MYB FAMILY TRANSCRIPTION FACTOR PHL11"/>
    <property type="match status" value="1"/>
</dbReference>
<dbReference type="GeneID" id="110755625"/>